<dbReference type="PANTHER" id="PTHR31672">
    <property type="entry name" value="BNACNNG10540D PROTEIN"/>
    <property type="match status" value="1"/>
</dbReference>
<dbReference type="NCBIfam" id="TIGR01640">
    <property type="entry name" value="F_box_assoc_1"/>
    <property type="match status" value="1"/>
</dbReference>
<keyword evidence="2" id="KW-1185">Reference proteome</keyword>
<organism evidence="2 3">
    <name type="scientific">Cucurbita moschata</name>
    <name type="common">Winter crookneck squash</name>
    <name type="synonym">Cucurbita pepo var. moschata</name>
    <dbReference type="NCBI Taxonomy" id="3662"/>
    <lineage>
        <taxon>Eukaryota</taxon>
        <taxon>Viridiplantae</taxon>
        <taxon>Streptophyta</taxon>
        <taxon>Embryophyta</taxon>
        <taxon>Tracheophyta</taxon>
        <taxon>Spermatophyta</taxon>
        <taxon>Magnoliopsida</taxon>
        <taxon>eudicotyledons</taxon>
        <taxon>Gunneridae</taxon>
        <taxon>Pentapetalae</taxon>
        <taxon>rosids</taxon>
        <taxon>fabids</taxon>
        <taxon>Cucurbitales</taxon>
        <taxon>Cucurbitaceae</taxon>
        <taxon>Cucurbiteae</taxon>
        <taxon>Cucurbita</taxon>
    </lineage>
</organism>
<dbReference type="InterPro" id="IPR036047">
    <property type="entry name" value="F-box-like_dom_sf"/>
</dbReference>
<reference evidence="3" key="1">
    <citation type="submission" date="2025-08" db="UniProtKB">
        <authorList>
            <consortium name="RefSeq"/>
        </authorList>
    </citation>
    <scope>IDENTIFICATION</scope>
    <source>
        <tissue evidence="3">Young leaves</tissue>
    </source>
</reference>
<name>A0A6J1G896_CUCMO</name>
<dbReference type="Pfam" id="PF12937">
    <property type="entry name" value="F-box-like"/>
    <property type="match status" value="1"/>
</dbReference>
<dbReference type="Proteomes" id="UP000504609">
    <property type="component" value="Unplaced"/>
</dbReference>
<dbReference type="SMART" id="SM00256">
    <property type="entry name" value="FBOX"/>
    <property type="match status" value="1"/>
</dbReference>
<evidence type="ECO:0000313" key="2">
    <source>
        <dbReference type="Proteomes" id="UP000504609"/>
    </source>
</evidence>
<dbReference type="PROSITE" id="PS50181">
    <property type="entry name" value="FBOX"/>
    <property type="match status" value="1"/>
</dbReference>
<dbReference type="KEGG" id="cmos:111451736"/>
<dbReference type="Pfam" id="PF08268">
    <property type="entry name" value="FBA_3"/>
    <property type="match status" value="1"/>
</dbReference>
<dbReference type="InterPro" id="IPR013187">
    <property type="entry name" value="F-box-assoc_dom_typ3"/>
</dbReference>
<dbReference type="InterPro" id="IPR050796">
    <property type="entry name" value="SCF_F-box_component"/>
</dbReference>
<evidence type="ECO:0000313" key="3">
    <source>
        <dbReference type="RefSeq" id="XP_022948038.1"/>
    </source>
</evidence>
<dbReference type="RefSeq" id="XP_022948038.1">
    <property type="nucleotide sequence ID" value="XM_023092270.1"/>
</dbReference>
<dbReference type="GeneID" id="111451736"/>
<gene>
    <name evidence="3" type="primary">LOC111451736</name>
</gene>
<dbReference type="Gene3D" id="1.20.1280.50">
    <property type="match status" value="1"/>
</dbReference>
<dbReference type="InterPro" id="IPR001810">
    <property type="entry name" value="F-box_dom"/>
</dbReference>
<accession>A0A6J1G896</accession>
<evidence type="ECO:0000259" key="1">
    <source>
        <dbReference type="PROSITE" id="PS50181"/>
    </source>
</evidence>
<dbReference type="InterPro" id="IPR017451">
    <property type="entry name" value="F-box-assoc_interact_dom"/>
</dbReference>
<dbReference type="AlphaFoldDB" id="A0A6J1G896"/>
<proteinExistence type="predicted"/>
<dbReference type="SUPFAM" id="SSF81383">
    <property type="entry name" value="F-box domain"/>
    <property type="match status" value="1"/>
</dbReference>
<sequence length="404" mass="46964">MSIMASNPVLRLLHNKKLNLQQQPHQMDDLPHDVLLSILSRLPISSLIQFRYVCRSWRLLAQHPQVLDLHNSVDDHHNFRCLIFHCDYPIRNQLYFVDLPDFRDDKLSVKRIFTPFSATMSEYDVVGSCHGFLCLSDSLYNDKLFIYNPFTRDYLQLPKTKEFSNPDVVCGVGFHPQTKQFKVLTIVYARGFRRIQRRFSHSEVQIFTLGSSNWRSIGKLYHHLAQGQPQAVVNGRLHWVSLPPRHHLGRAIVSFDLETEQFIDIPKPDLGSLSRNNYHLVILNGCLSAAVYCTYGKMEIWVMKEYGVKESWVKSFNIGTYMPKALKQEAEIPFKVSKIVLRGRIVRVLCILKSGEILLEYRNRALVLFHPNTGKFKDVAFEGMPHWFQTVVHFGSLNRIDTMF</sequence>
<dbReference type="PANTHER" id="PTHR31672:SF10">
    <property type="entry name" value="F-BOX DOMAIN-CONTAINING PROTEIN"/>
    <property type="match status" value="1"/>
</dbReference>
<protein>
    <submittedName>
        <fullName evidence="3">F-box protein At3g07870-like</fullName>
    </submittedName>
</protein>
<feature type="domain" description="F-box" evidence="1">
    <location>
        <begin position="24"/>
        <end position="70"/>
    </location>
</feature>